<dbReference type="InterPro" id="IPR051533">
    <property type="entry name" value="WaaL-like"/>
</dbReference>
<evidence type="ECO:0000256" key="2">
    <source>
        <dbReference type="ARBA" id="ARBA00022692"/>
    </source>
</evidence>
<keyword evidence="2 5" id="KW-0812">Transmembrane</keyword>
<dbReference type="Pfam" id="PF04932">
    <property type="entry name" value="Wzy_C"/>
    <property type="match status" value="1"/>
</dbReference>
<feature type="transmembrane region" description="Helical" evidence="5">
    <location>
        <begin position="68"/>
        <end position="85"/>
    </location>
</feature>
<dbReference type="EMBL" id="QJUI01000001">
    <property type="protein sequence ID" value="TBU83971.1"/>
    <property type="molecule type" value="Genomic_DNA"/>
</dbReference>
<dbReference type="InterPro" id="IPR007016">
    <property type="entry name" value="O-antigen_ligase-rel_domated"/>
</dbReference>
<feature type="transmembrane region" description="Helical" evidence="5">
    <location>
        <begin position="97"/>
        <end position="114"/>
    </location>
</feature>
<dbReference type="PANTHER" id="PTHR37422">
    <property type="entry name" value="TEICHURONIC ACID BIOSYNTHESIS PROTEIN TUAE"/>
    <property type="match status" value="1"/>
</dbReference>
<dbReference type="GO" id="GO:0016020">
    <property type="term" value="C:membrane"/>
    <property type="evidence" value="ECO:0007669"/>
    <property type="project" value="UniProtKB-SubCell"/>
</dbReference>
<accession>A0A4Q9QS69</accession>
<feature type="domain" description="O-antigen ligase-related" evidence="6">
    <location>
        <begin position="193"/>
        <end position="318"/>
    </location>
</feature>
<evidence type="ECO:0000259" key="6">
    <source>
        <dbReference type="Pfam" id="PF04932"/>
    </source>
</evidence>
<sequence>MSNSHVGARILGAKSPLILLPGLLCLVLGIALPSSGLYYQLVIVLLWLPTLYLLTVNRQAWRDWFSPLMVVLTIFFAWALLSSLWSNSDEPGREVKHALMIYLTLWAGVLAAGLDKRWLIGLLGISCYFMAMLAGVCIYTAYVLYDLPLSFRLTSFWQLSHPILAAHVFGFFLMVLLYLKPVRLVHQAFWCLALLSLAGFIFFTQSRGVWFALAAGLLFTAVLRREWIYRIPVACAVVALAGLVLWMPALLTNRGLSYRPELAAEGWALLAQHPLGGLGLGSVYSLALETVGMVFDHPHNLFINVGLDLGGVGLILWLAIWGLLFLTGWRARDSMLGGALLGVWCFASVAFLSDGAGIWSKPREIWFLTWIPLTLALALTPAMKARSQPLP</sequence>
<dbReference type="Proteomes" id="UP000292302">
    <property type="component" value="Unassembled WGS sequence"/>
</dbReference>
<evidence type="ECO:0000256" key="4">
    <source>
        <dbReference type="ARBA" id="ARBA00023136"/>
    </source>
</evidence>
<evidence type="ECO:0000256" key="1">
    <source>
        <dbReference type="ARBA" id="ARBA00004141"/>
    </source>
</evidence>
<keyword evidence="3 5" id="KW-1133">Transmembrane helix</keyword>
<protein>
    <recommendedName>
        <fullName evidence="6">O-antigen ligase-related domain-containing protein</fullName>
    </recommendedName>
</protein>
<comment type="caution">
    <text evidence="7">The sequence shown here is derived from an EMBL/GenBank/DDBJ whole genome shotgun (WGS) entry which is preliminary data.</text>
</comment>
<keyword evidence="4 5" id="KW-0472">Membrane</keyword>
<feature type="transmembrane region" description="Helical" evidence="5">
    <location>
        <begin position="365"/>
        <end position="383"/>
    </location>
</feature>
<feature type="transmembrane region" description="Helical" evidence="5">
    <location>
        <begin position="12"/>
        <end position="31"/>
    </location>
</feature>
<feature type="transmembrane region" description="Helical" evidence="5">
    <location>
        <begin position="301"/>
        <end position="326"/>
    </location>
</feature>
<feature type="transmembrane region" description="Helical" evidence="5">
    <location>
        <begin position="156"/>
        <end position="177"/>
    </location>
</feature>
<proteinExistence type="predicted"/>
<feature type="transmembrane region" description="Helical" evidence="5">
    <location>
        <begin position="338"/>
        <end position="359"/>
    </location>
</feature>
<keyword evidence="8" id="KW-1185">Reference proteome</keyword>
<reference evidence="7 8" key="1">
    <citation type="submission" date="2018-06" db="EMBL/GenBank/DDBJ databases">
        <title>Three novel Pseudomonas species isolated from symptomatic oak.</title>
        <authorList>
            <person name="Bueno-Gonzalez V."/>
            <person name="Brady C."/>
        </authorList>
    </citation>
    <scope>NUCLEOTIDE SEQUENCE [LARGE SCALE GENOMIC DNA]</scope>
    <source>
        <strain evidence="7 8">P9A</strain>
    </source>
</reference>
<evidence type="ECO:0000313" key="7">
    <source>
        <dbReference type="EMBL" id="TBU83971.1"/>
    </source>
</evidence>
<feature type="transmembrane region" description="Helical" evidence="5">
    <location>
        <begin position="231"/>
        <end position="251"/>
    </location>
</feature>
<evidence type="ECO:0000256" key="3">
    <source>
        <dbReference type="ARBA" id="ARBA00022989"/>
    </source>
</evidence>
<dbReference type="AlphaFoldDB" id="A0A4Q9QS69"/>
<dbReference type="PANTHER" id="PTHR37422:SF13">
    <property type="entry name" value="LIPOPOLYSACCHARIDE BIOSYNTHESIS PROTEIN PA4999-RELATED"/>
    <property type="match status" value="1"/>
</dbReference>
<evidence type="ECO:0000313" key="8">
    <source>
        <dbReference type="Proteomes" id="UP000292302"/>
    </source>
</evidence>
<name>A0A4Q9QS69_9GAMM</name>
<feature type="transmembrane region" description="Helical" evidence="5">
    <location>
        <begin position="184"/>
        <end position="202"/>
    </location>
</feature>
<dbReference type="OrthoDB" id="1013669at2"/>
<dbReference type="RefSeq" id="WP_131178156.1">
    <property type="nucleotide sequence ID" value="NZ_QJUI01000001.1"/>
</dbReference>
<feature type="transmembrane region" description="Helical" evidence="5">
    <location>
        <begin position="121"/>
        <end position="144"/>
    </location>
</feature>
<evidence type="ECO:0000256" key="5">
    <source>
        <dbReference type="SAM" id="Phobius"/>
    </source>
</evidence>
<gene>
    <name evidence="7" type="ORF">DNK06_00835</name>
</gene>
<comment type="subcellular location">
    <subcellularLocation>
        <location evidence="1">Membrane</location>
        <topology evidence="1">Multi-pass membrane protein</topology>
    </subcellularLocation>
</comment>
<organism evidence="7 8">
    <name type="scientific">Phytopseudomonas daroniae</name>
    <dbReference type="NCBI Taxonomy" id="2487519"/>
    <lineage>
        <taxon>Bacteria</taxon>
        <taxon>Pseudomonadati</taxon>
        <taxon>Pseudomonadota</taxon>
        <taxon>Gammaproteobacteria</taxon>
        <taxon>Pseudomonadales</taxon>
        <taxon>Pseudomonadaceae</taxon>
        <taxon>Phytopseudomonas</taxon>
    </lineage>
</organism>
<feature type="transmembrane region" description="Helical" evidence="5">
    <location>
        <begin position="37"/>
        <end position="56"/>
    </location>
</feature>